<sequence length="309" mass="36055">MGSSSRIRQRATNVAEFTLPELTLLIEILKKIKENDLKSHNTFIEIFNQYSIEIGFDLESQPKTKEKLEKVIDFYEQKIKDELNVHGSQKANSFDNKMNKVSMRTYLEAYDLFEVLALNLMIEMKNASVKFSSEFEISKILWNNIFPNWLKGIENDHSNIYPSIITVLDNRDPDNQTMINFIYQYEAVNEELNRQDCQELYSESMDEYHTIKFTPFYLYFYKLDKKLQIKLEQYLINPFLTEEVNAYRTLMLNQYMKITGDEFMVEYCRKSGFIGKPKNDTGSASGYGGGHSHDKGHGSGYGGYGYRGN</sequence>
<evidence type="ECO:0000313" key="2">
    <source>
        <dbReference type="WBParaSite" id="scf7180000423762.g11578"/>
    </source>
</evidence>
<reference evidence="2" key="1">
    <citation type="submission" date="2022-11" db="UniProtKB">
        <authorList>
            <consortium name="WormBaseParasite"/>
        </authorList>
    </citation>
    <scope>IDENTIFICATION</scope>
</reference>
<dbReference type="Proteomes" id="UP000887560">
    <property type="component" value="Unplaced"/>
</dbReference>
<keyword evidence="1" id="KW-1185">Reference proteome</keyword>
<name>A0A915PB22_9BILA</name>
<organism evidence="1 2">
    <name type="scientific">Meloidogyne floridensis</name>
    <dbReference type="NCBI Taxonomy" id="298350"/>
    <lineage>
        <taxon>Eukaryota</taxon>
        <taxon>Metazoa</taxon>
        <taxon>Ecdysozoa</taxon>
        <taxon>Nematoda</taxon>
        <taxon>Chromadorea</taxon>
        <taxon>Rhabditida</taxon>
        <taxon>Tylenchina</taxon>
        <taxon>Tylenchomorpha</taxon>
        <taxon>Tylenchoidea</taxon>
        <taxon>Meloidogynidae</taxon>
        <taxon>Meloidogyninae</taxon>
        <taxon>Meloidogyne</taxon>
    </lineage>
</organism>
<protein>
    <submittedName>
        <fullName evidence="2">Uncharacterized protein</fullName>
    </submittedName>
</protein>
<dbReference type="AlphaFoldDB" id="A0A915PB22"/>
<evidence type="ECO:0000313" key="1">
    <source>
        <dbReference type="Proteomes" id="UP000887560"/>
    </source>
</evidence>
<proteinExistence type="predicted"/>
<accession>A0A915PB22</accession>
<dbReference type="WBParaSite" id="scf7180000423762.g11578">
    <property type="protein sequence ID" value="scf7180000423762.g11578"/>
    <property type="gene ID" value="scf7180000423762.g11578"/>
</dbReference>